<gene>
    <name evidence="5" type="ORF">L596_004650</name>
</gene>
<reference evidence="5 6" key="1">
    <citation type="journal article" date="2015" name="Genome Biol.">
        <title>Comparative genomics of Steinernema reveals deeply conserved gene regulatory networks.</title>
        <authorList>
            <person name="Dillman A.R."/>
            <person name="Macchietto M."/>
            <person name="Porter C.F."/>
            <person name="Rogers A."/>
            <person name="Williams B."/>
            <person name="Antoshechkin I."/>
            <person name="Lee M.M."/>
            <person name="Goodwin Z."/>
            <person name="Lu X."/>
            <person name="Lewis E.E."/>
            <person name="Goodrich-Blair H."/>
            <person name="Stock S.P."/>
            <person name="Adams B.J."/>
            <person name="Sternberg P.W."/>
            <person name="Mortazavi A."/>
        </authorList>
    </citation>
    <scope>NUCLEOTIDE SEQUENCE [LARGE SCALE GENOMIC DNA]</scope>
    <source>
        <strain evidence="5 6">ALL</strain>
    </source>
</reference>
<feature type="chain" id="PRO_5020985760" description="EF-hand domain-containing protein" evidence="3">
    <location>
        <begin position="21"/>
        <end position="239"/>
    </location>
</feature>
<evidence type="ECO:0000256" key="2">
    <source>
        <dbReference type="SAM" id="MobiDB-lite"/>
    </source>
</evidence>
<dbReference type="EMBL" id="AZBU02000001">
    <property type="protein sequence ID" value="TMS37788.1"/>
    <property type="molecule type" value="Genomic_DNA"/>
</dbReference>
<dbReference type="OrthoDB" id="2122982at2759"/>
<reference evidence="5 6" key="2">
    <citation type="journal article" date="2019" name="G3 (Bethesda)">
        <title>Hybrid Assembly of the Genome of the Entomopathogenic Nematode Steinernema carpocapsae Identifies the X-Chromosome.</title>
        <authorList>
            <person name="Serra L."/>
            <person name="Macchietto M."/>
            <person name="Macias-Munoz A."/>
            <person name="McGill C.J."/>
            <person name="Rodriguez I.M."/>
            <person name="Rodriguez B."/>
            <person name="Murad R."/>
            <person name="Mortazavi A."/>
        </authorList>
    </citation>
    <scope>NUCLEOTIDE SEQUENCE [LARGE SCALE GENOMIC DNA]</scope>
    <source>
        <strain evidence="5 6">ALL</strain>
    </source>
</reference>
<dbReference type="Gene3D" id="1.10.238.10">
    <property type="entry name" value="EF-hand"/>
    <property type="match status" value="1"/>
</dbReference>
<dbReference type="PROSITE" id="PS50222">
    <property type="entry name" value="EF_HAND_2"/>
    <property type="match status" value="1"/>
</dbReference>
<evidence type="ECO:0000256" key="1">
    <source>
        <dbReference type="ARBA" id="ARBA00022837"/>
    </source>
</evidence>
<feature type="domain" description="EF-hand" evidence="4">
    <location>
        <begin position="79"/>
        <end position="105"/>
    </location>
</feature>
<evidence type="ECO:0000313" key="5">
    <source>
        <dbReference type="EMBL" id="TMS37788.1"/>
    </source>
</evidence>
<evidence type="ECO:0000259" key="4">
    <source>
        <dbReference type="PROSITE" id="PS50222"/>
    </source>
</evidence>
<dbReference type="Proteomes" id="UP000298663">
    <property type="component" value="Unassembled WGS sequence"/>
</dbReference>
<dbReference type="PROSITE" id="PS00018">
    <property type="entry name" value="EF_HAND_1"/>
    <property type="match status" value="1"/>
</dbReference>
<feature type="signal peptide" evidence="3">
    <location>
        <begin position="1"/>
        <end position="20"/>
    </location>
</feature>
<evidence type="ECO:0000256" key="3">
    <source>
        <dbReference type="SAM" id="SignalP"/>
    </source>
</evidence>
<name>A0A4U8V0L3_STECR</name>
<accession>A0A4U8V0L3</accession>
<dbReference type="SUPFAM" id="SSF47473">
    <property type="entry name" value="EF-hand"/>
    <property type="match status" value="1"/>
</dbReference>
<dbReference type="CDD" id="cd00051">
    <property type="entry name" value="EFh"/>
    <property type="match status" value="1"/>
</dbReference>
<dbReference type="InterPro" id="IPR011992">
    <property type="entry name" value="EF-hand-dom_pair"/>
</dbReference>
<comment type="caution">
    <text evidence="5">The sequence shown here is derived from an EMBL/GenBank/DDBJ whole genome shotgun (WGS) entry which is preliminary data.</text>
</comment>
<feature type="compositionally biased region" description="Low complexity" evidence="2">
    <location>
        <begin position="192"/>
        <end position="204"/>
    </location>
</feature>
<keyword evidence="1" id="KW-0106">Calcium</keyword>
<keyword evidence="6" id="KW-1185">Reference proteome</keyword>
<evidence type="ECO:0000313" key="6">
    <source>
        <dbReference type="Proteomes" id="UP000298663"/>
    </source>
</evidence>
<sequence length="239" mass="27928">MQRSFVSCLAFAVLLGCTCAQLVTPVPAPVPDITPIPMDRFNPRLNEFRRIDSNGDEKLTFTEFLLGDRPYIEAQSRNFHKHDLNGDGVVTREEFEGYYRRQDEEQREREIQADNFFKQLMHIRRRKPQPLQFESRKVFLQYTAQNEKVILSVAWRRNLHQQKRPRGAGVQLSVRQRLPQFPAELTRRLLAARAAAKPSTTAASKSRKRDRSALIPPGRQISNYKEYIVRNEKVPNFFE</sequence>
<dbReference type="PROSITE" id="PS51257">
    <property type="entry name" value="PROKAR_LIPOPROTEIN"/>
    <property type="match status" value="1"/>
</dbReference>
<proteinExistence type="predicted"/>
<dbReference type="InterPro" id="IPR002048">
    <property type="entry name" value="EF_hand_dom"/>
</dbReference>
<dbReference type="GO" id="GO:0005509">
    <property type="term" value="F:calcium ion binding"/>
    <property type="evidence" value="ECO:0007669"/>
    <property type="project" value="InterPro"/>
</dbReference>
<dbReference type="AlphaFoldDB" id="A0A4U8V0L3"/>
<organism evidence="5 6">
    <name type="scientific">Steinernema carpocapsae</name>
    <name type="common">Entomopathogenic nematode</name>
    <dbReference type="NCBI Taxonomy" id="34508"/>
    <lineage>
        <taxon>Eukaryota</taxon>
        <taxon>Metazoa</taxon>
        <taxon>Ecdysozoa</taxon>
        <taxon>Nematoda</taxon>
        <taxon>Chromadorea</taxon>
        <taxon>Rhabditida</taxon>
        <taxon>Tylenchina</taxon>
        <taxon>Panagrolaimomorpha</taxon>
        <taxon>Strongyloidoidea</taxon>
        <taxon>Steinernematidae</taxon>
        <taxon>Steinernema</taxon>
    </lineage>
</organism>
<keyword evidence="3" id="KW-0732">Signal</keyword>
<dbReference type="InterPro" id="IPR018247">
    <property type="entry name" value="EF_Hand_1_Ca_BS"/>
</dbReference>
<dbReference type="Pfam" id="PF13202">
    <property type="entry name" value="EF-hand_5"/>
    <property type="match status" value="1"/>
</dbReference>
<protein>
    <recommendedName>
        <fullName evidence="4">EF-hand domain-containing protein</fullName>
    </recommendedName>
</protein>
<feature type="region of interest" description="Disordered" evidence="2">
    <location>
        <begin position="192"/>
        <end position="216"/>
    </location>
</feature>